<evidence type="ECO:0008006" key="7">
    <source>
        <dbReference type="Google" id="ProtNLM"/>
    </source>
</evidence>
<dbReference type="eggNOG" id="COG3682">
    <property type="taxonomic scope" value="Bacteria"/>
</dbReference>
<dbReference type="GO" id="GO:0045892">
    <property type="term" value="P:negative regulation of DNA-templated transcription"/>
    <property type="evidence" value="ECO:0007669"/>
    <property type="project" value="InterPro"/>
</dbReference>
<dbReference type="RefSeq" id="WP_018082740.1">
    <property type="nucleotide sequence ID" value="NZ_AQWM01000018.1"/>
</dbReference>
<protein>
    <recommendedName>
        <fullName evidence="7">Penicillinase repressor</fullName>
    </recommendedName>
</protein>
<proteinExistence type="inferred from homology"/>
<evidence type="ECO:0000313" key="6">
    <source>
        <dbReference type="Proteomes" id="UP000017837"/>
    </source>
</evidence>
<keyword evidence="3" id="KW-0238">DNA-binding</keyword>
<reference evidence="5 6" key="1">
    <citation type="journal article" date="2014" name="Nature">
        <title>Sequential evolution of bacterial morphology by co-option of a developmental regulator.</title>
        <authorList>
            <person name="Jiang C."/>
            <person name="Brown P.J."/>
            <person name="Ducret A."/>
            <person name="Brun Y.V."/>
        </authorList>
    </citation>
    <scope>NUCLEOTIDE SEQUENCE [LARGE SCALE GENOMIC DNA]</scope>
    <source>
        <strain evidence="5 6">DSM 16100</strain>
    </source>
</reference>
<name>V4P956_9CAUL</name>
<dbReference type="Gene3D" id="1.10.10.10">
    <property type="entry name" value="Winged helix-like DNA-binding domain superfamily/Winged helix DNA-binding domain"/>
    <property type="match status" value="1"/>
</dbReference>
<evidence type="ECO:0000256" key="2">
    <source>
        <dbReference type="ARBA" id="ARBA00023015"/>
    </source>
</evidence>
<dbReference type="STRING" id="1121022.GCA_000376105_03070"/>
<dbReference type="InterPro" id="IPR036390">
    <property type="entry name" value="WH_DNA-bd_sf"/>
</dbReference>
<accession>V4P956</accession>
<keyword evidence="6" id="KW-1185">Reference proteome</keyword>
<evidence type="ECO:0000256" key="1">
    <source>
        <dbReference type="ARBA" id="ARBA00011046"/>
    </source>
</evidence>
<dbReference type="EMBL" id="AWGB01000023">
    <property type="protein sequence ID" value="ESQ90462.1"/>
    <property type="molecule type" value="Genomic_DNA"/>
</dbReference>
<dbReference type="InterPro" id="IPR005650">
    <property type="entry name" value="BlaI_family"/>
</dbReference>
<dbReference type="Proteomes" id="UP000017837">
    <property type="component" value="Unassembled WGS sequence"/>
</dbReference>
<dbReference type="AlphaFoldDB" id="V4P956"/>
<comment type="caution">
    <text evidence="5">The sequence shown here is derived from an EMBL/GenBank/DDBJ whole genome shotgun (WGS) entry which is preliminary data.</text>
</comment>
<dbReference type="SUPFAM" id="SSF46785">
    <property type="entry name" value="Winged helix' DNA-binding domain"/>
    <property type="match status" value="1"/>
</dbReference>
<keyword evidence="2" id="KW-0805">Transcription regulation</keyword>
<gene>
    <name evidence="5" type="ORF">ABENE_12125</name>
</gene>
<comment type="similarity">
    <text evidence="1">Belongs to the BlaI transcriptional regulatory family.</text>
</comment>
<dbReference type="Pfam" id="PF03965">
    <property type="entry name" value="Penicillinase_R"/>
    <property type="match status" value="1"/>
</dbReference>
<evidence type="ECO:0000256" key="4">
    <source>
        <dbReference type="ARBA" id="ARBA00023163"/>
    </source>
</evidence>
<evidence type="ECO:0000313" key="5">
    <source>
        <dbReference type="EMBL" id="ESQ90462.1"/>
    </source>
</evidence>
<dbReference type="OrthoDB" id="279010at2"/>
<evidence type="ECO:0000256" key="3">
    <source>
        <dbReference type="ARBA" id="ARBA00023125"/>
    </source>
</evidence>
<dbReference type="GO" id="GO:0003677">
    <property type="term" value="F:DNA binding"/>
    <property type="evidence" value="ECO:0007669"/>
    <property type="project" value="UniProtKB-KW"/>
</dbReference>
<dbReference type="InterPro" id="IPR036388">
    <property type="entry name" value="WH-like_DNA-bd_sf"/>
</dbReference>
<organism evidence="5 6">
    <name type="scientific">Asticcacaulis benevestitus DSM 16100 = ATCC BAA-896</name>
    <dbReference type="NCBI Taxonomy" id="1121022"/>
    <lineage>
        <taxon>Bacteria</taxon>
        <taxon>Pseudomonadati</taxon>
        <taxon>Pseudomonadota</taxon>
        <taxon>Alphaproteobacteria</taxon>
        <taxon>Caulobacterales</taxon>
        <taxon>Caulobacteraceae</taxon>
        <taxon>Asticcacaulis</taxon>
    </lineage>
</organism>
<dbReference type="PATRIC" id="fig|1121022.4.peg.2457"/>
<sequence length="125" mass="14123">MIRPSEYELKLLRHLWRDKRLSAREIQTLSETETQWSFSATRKTLERMVDKGLLAIETVHGVKTYVAAQGKLETLAALVSDFAKNVLDLTEPVPAATFAHSRNISPNEIAELEAMLEKLSKADDQ</sequence>
<keyword evidence="4" id="KW-0804">Transcription</keyword>